<dbReference type="GO" id="GO:0030125">
    <property type="term" value="C:clathrin vesicle coat"/>
    <property type="evidence" value="ECO:0007669"/>
    <property type="project" value="TreeGrafter"/>
</dbReference>
<feature type="compositionally biased region" description="Polar residues" evidence="1">
    <location>
        <begin position="176"/>
        <end position="186"/>
    </location>
</feature>
<dbReference type="OrthoDB" id="4033880at2759"/>
<dbReference type="PANTHER" id="PTHR12276:SF45">
    <property type="entry name" value="CLATHRIN INTERACTOR 1"/>
    <property type="match status" value="1"/>
</dbReference>
<protein>
    <recommendedName>
        <fullName evidence="2">ENTH domain-containing protein</fullName>
    </recommendedName>
</protein>
<sequence length="414" mass="45892">MWKVRELADKVTNVVMNYTEIEAKVREATNDEAWGPTGTMKHELSQATFSYDQFPEVMGMLWKRIAENKRSPRRIYKSLLLLHHLLLNGSDRVIRATQDRIYELRSLTEYHVVYEPGFSINSIIPPEVTKDGEMNVRVKAKEIVELVQDEEKLREDRKKAKKNRDKYVGIGSDRMMSTSRWGSTGSDFDDVGEELGRPKSPQFSTPSPKKDSTRKIVFNETKSSNGEDDFNPREGEDFGDFKTASSSNAAKVTAGGVGSGDDFFAVDFQAAFGAGGTSSSGGSTAQSKTQPLIGEVKALSLPTTNPSLSLPLTTNEATNSDNQMDLLGLGGLEFNNSQQLFQQSFDSILQPVMKSNVQSNNINNNSAIPNKQSTSLQGTTWSDLNFSIDDLTINPASRNQTNKLSMNQLKSMNK</sequence>
<dbReference type="GO" id="GO:0005886">
    <property type="term" value="C:plasma membrane"/>
    <property type="evidence" value="ECO:0007669"/>
    <property type="project" value="TreeGrafter"/>
</dbReference>
<organism evidence="3 4">
    <name type="scientific">Allacma fusca</name>
    <dbReference type="NCBI Taxonomy" id="39272"/>
    <lineage>
        <taxon>Eukaryota</taxon>
        <taxon>Metazoa</taxon>
        <taxon>Ecdysozoa</taxon>
        <taxon>Arthropoda</taxon>
        <taxon>Hexapoda</taxon>
        <taxon>Collembola</taxon>
        <taxon>Symphypleona</taxon>
        <taxon>Sminthuridae</taxon>
        <taxon>Allacma</taxon>
    </lineage>
</organism>
<accession>A0A8J2NW84</accession>
<dbReference type="GO" id="GO:0030276">
    <property type="term" value="F:clathrin binding"/>
    <property type="evidence" value="ECO:0007669"/>
    <property type="project" value="TreeGrafter"/>
</dbReference>
<feature type="region of interest" description="Disordered" evidence="1">
    <location>
        <begin position="176"/>
        <end position="246"/>
    </location>
</feature>
<comment type="caution">
    <text evidence="3">The sequence shown here is derived from an EMBL/GenBank/DDBJ whole genome shotgun (WGS) entry which is preliminary data.</text>
</comment>
<keyword evidence="4" id="KW-1185">Reference proteome</keyword>
<dbReference type="PANTHER" id="PTHR12276">
    <property type="entry name" value="EPSIN/ENT-RELATED"/>
    <property type="match status" value="1"/>
</dbReference>
<dbReference type="SMART" id="SM00273">
    <property type="entry name" value="ENTH"/>
    <property type="match status" value="1"/>
</dbReference>
<dbReference type="Pfam" id="PF01417">
    <property type="entry name" value="ENTH"/>
    <property type="match status" value="1"/>
</dbReference>
<name>A0A8J2NW84_9HEXA</name>
<evidence type="ECO:0000256" key="1">
    <source>
        <dbReference type="SAM" id="MobiDB-lite"/>
    </source>
</evidence>
<reference evidence="3" key="1">
    <citation type="submission" date="2021-06" db="EMBL/GenBank/DDBJ databases">
        <authorList>
            <person name="Hodson N. C."/>
            <person name="Mongue J. A."/>
            <person name="Jaron S. K."/>
        </authorList>
    </citation>
    <scope>NUCLEOTIDE SEQUENCE</scope>
</reference>
<dbReference type="AlphaFoldDB" id="A0A8J2NW84"/>
<feature type="domain" description="ENTH" evidence="2">
    <location>
        <begin position="13"/>
        <end position="157"/>
    </location>
</feature>
<dbReference type="EMBL" id="CAJVCH010170480">
    <property type="protein sequence ID" value="CAG7728913.1"/>
    <property type="molecule type" value="Genomic_DNA"/>
</dbReference>
<dbReference type="GO" id="GO:0005768">
    <property type="term" value="C:endosome"/>
    <property type="evidence" value="ECO:0007669"/>
    <property type="project" value="TreeGrafter"/>
</dbReference>
<evidence type="ECO:0000313" key="4">
    <source>
        <dbReference type="Proteomes" id="UP000708208"/>
    </source>
</evidence>
<dbReference type="FunFam" id="1.25.40.90:FF:000006">
    <property type="entry name" value="Clathrin interactor 1"/>
    <property type="match status" value="1"/>
</dbReference>
<dbReference type="GO" id="GO:0006897">
    <property type="term" value="P:endocytosis"/>
    <property type="evidence" value="ECO:0007669"/>
    <property type="project" value="TreeGrafter"/>
</dbReference>
<feature type="compositionally biased region" description="Basic and acidic residues" evidence="1">
    <location>
        <begin position="230"/>
        <end position="240"/>
    </location>
</feature>
<evidence type="ECO:0000313" key="3">
    <source>
        <dbReference type="EMBL" id="CAG7728913.1"/>
    </source>
</evidence>
<proteinExistence type="predicted"/>
<dbReference type="Proteomes" id="UP000708208">
    <property type="component" value="Unassembled WGS sequence"/>
</dbReference>
<gene>
    <name evidence="3" type="ORF">AFUS01_LOCUS17660</name>
</gene>
<dbReference type="InterPro" id="IPR013809">
    <property type="entry name" value="ENTH"/>
</dbReference>
<dbReference type="GO" id="GO:0005543">
    <property type="term" value="F:phospholipid binding"/>
    <property type="evidence" value="ECO:0007669"/>
    <property type="project" value="TreeGrafter"/>
</dbReference>
<evidence type="ECO:0000259" key="2">
    <source>
        <dbReference type="PROSITE" id="PS50942"/>
    </source>
</evidence>
<dbReference type="PROSITE" id="PS50942">
    <property type="entry name" value="ENTH"/>
    <property type="match status" value="1"/>
</dbReference>